<dbReference type="PANTHER" id="PTHR33392:SF6">
    <property type="entry name" value="POLYISOPRENYL-TEICHOIC ACID--PEPTIDOGLYCAN TEICHOIC ACID TRANSFERASE TAGU"/>
    <property type="match status" value="1"/>
</dbReference>
<dbReference type="PANTHER" id="PTHR33392">
    <property type="entry name" value="POLYISOPRENYL-TEICHOIC ACID--PEPTIDOGLYCAN TEICHOIC ACID TRANSFERASE TAGU"/>
    <property type="match status" value="1"/>
</dbReference>
<dbReference type="EMBL" id="BAABIW010000018">
    <property type="protein sequence ID" value="GAA5031466.1"/>
    <property type="molecule type" value="Genomic_DNA"/>
</dbReference>
<comment type="similarity">
    <text evidence="1">Belongs to the LytR/CpsA/Psr (LCP) family.</text>
</comment>
<comment type="caution">
    <text evidence="3">The sequence shown here is derived from an EMBL/GenBank/DDBJ whole genome shotgun (WGS) entry which is preliminary data.</text>
</comment>
<dbReference type="Proteomes" id="UP001500427">
    <property type="component" value="Unassembled WGS sequence"/>
</dbReference>
<evidence type="ECO:0000259" key="2">
    <source>
        <dbReference type="Pfam" id="PF03816"/>
    </source>
</evidence>
<gene>
    <name evidence="3" type="ORF">GCM10023258_29670</name>
</gene>
<dbReference type="InterPro" id="IPR050922">
    <property type="entry name" value="LytR/CpsA/Psr_CW_biosynth"/>
</dbReference>
<proteinExistence type="inferred from homology"/>
<keyword evidence="4" id="KW-1185">Reference proteome</keyword>
<organism evidence="3 4">
    <name type="scientific">Terrabacter aeriphilus</name>
    <dbReference type="NCBI Taxonomy" id="515662"/>
    <lineage>
        <taxon>Bacteria</taxon>
        <taxon>Bacillati</taxon>
        <taxon>Actinomycetota</taxon>
        <taxon>Actinomycetes</taxon>
        <taxon>Micrococcales</taxon>
        <taxon>Intrasporangiaceae</taxon>
        <taxon>Terrabacter</taxon>
    </lineage>
</organism>
<accession>A0ABP9JGQ2</accession>
<sequence>MTVAGAPAALRTLVTSVYAGGDLTKAASASAAAALEARTPATGPVAATAKVGSWMGTPVAVVTAGDDVTLAVGPSWKIVGGWWPSLGVAKPSLGGGPRWVLAIGSDARPGQPLERTRADVLQVIGIDGRGGGGVMGMARDLWVPLATGGKGKINAAMVMGGPKAQVSTVAKVTGLPVEGYVVLGFPGFKQVVDEQGGIPIVIPRTVVASHARDLVIKAGPQTLSGKQALAYARERKTLPDGDFGRSRHQGEVILAAAVKAKLAGPIAIPGALSSFSKVGRSNLSAEQILTFAAGLHQLNPLQVGRGVAKGAFGWAGQQSIVVLGAQARSLFRSFRDGNLS</sequence>
<protein>
    <recommendedName>
        <fullName evidence="2">Cell envelope-related transcriptional attenuator domain-containing protein</fullName>
    </recommendedName>
</protein>
<feature type="domain" description="Cell envelope-related transcriptional attenuator" evidence="2">
    <location>
        <begin position="119"/>
        <end position="260"/>
    </location>
</feature>
<dbReference type="NCBIfam" id="TIGR00350">
    <property type="entry name" value="lytR_cpsA_psr"/>
    <property type="match status" value="1"/>
</dbReference>
<reference evidence="4" key="1">
    <citation type="journal article" date="2019" name="Int. J. Syst. Evol. Microbiol.">
        <title>The Global Catalogue of Microorganisms (GCM) 10K type strain sequencing project: providing services to taxonomists for standard genome sequencing and annotation.</title>
        <authorList>
            <consortium name="The Broad Institute Genomics Platform"/>
            <consortium name="The Broad Institute Genome Sequencing Center for Infectious Disease"/>
            <person name="Wu L."/>
            <person name="Ma J."/>
        </authorList>
    </citation>
    <scope>NUCLEOTIDE SEQUENCE [LARGE SCALE GENOMIC DNA]</scope>
    <source>
        <strain evidence="4">JCM 17687</strain>
    </source>
</reference>
<dbReference type="Gene3D" id="3.40.630.190">
    <property type="entry name" value="LCP protein"/>
    <property type="match status" value="1"/>
</dbReference>
<evidence type="ECO:0000313" key="4">
    <source>
        <dbReference type="Proteomes" id="UP001500427"/>
    </source>
</evidence>
<dbReference type="Pfam" id="PF03816">
    <property type="entry name" value="LytR_cpsA_psr"/>
    <property type="match status" value="1"/>
</dbReference>
<evidence type="ECO:0000256" key="1">
    <source>
        <dbReference type="ARBA" id="ARBA00006068"/>
    </source>
</evidence>
<dbReference type="InterPro" id="IPR004474">
    <property type="entry name" value="LytR_CpsA_psr"/>
</dbReference>
<evidence type="ECO:0000313" key="3">
    <source>
        <dbReference type="EMBL" id="GAA5031466.1"/>
    </source>
</evidence>
<name>A0ABP9JGQ2_9MICO</name>